<gene>
    <name evidence="2" type="ORF">AWJ20_1298</name>
</gene>
<dbReference type="SUPFAM" id="SSF103107">
    <property type="entry name" value="Hypothetical protein c14orf129, hspc210"/>
    <property type="match status" value="1"/>
</dbReference>
<dbReference type="Pfam" id="PF05303">
    <property type="entry name" value="GSKIP_dom"/>
    <property type="match status" value="1"/>
</dbReference>
<dbReference type="InterPro" id="IPR007967">
    <property type="entry name" value="GSKIP_dom"/>
</dbReference>
<proteinExistence type="predicted"/>
<reference evidence="2 3" key="1">
    <citation type="submission" date="2016-02" db="EMBL/GenBank/DDBJ databases">
        <title>Complete genome sequence and transcriptome regulation of the pentose utilising yeast Sugiyamaella lignohabitans.</title>
        <authorList>
            <person name="Bellasio M."/>
            <person name="Peymann A."/>
            <person name="Valli M."/>
            <person name="Sipitzky M."/>
            <person name="Graf A."/>
            <person name="Sauer M."/>
            <person name="Marx H."/>
            <person name="Mattanovich D."/>
        </authorList>
    </citation>
    <scope>NUCLEOTIDE SEQUENCE [LARGE SCALE GENOMIC DNA]</scope>
    <source>
        <strain evidence="2 3">CBS 10342</strain>
    </source>
</reference>
<evidence type="ECO:0000313" key="2">
    <source>
        <dbReference type="EMBL" id="ANB13020.1"/>
    </source>
</evidence>
<dbReference type="Gene3D" id="3.30.2280.10">
    <property type="entry name" value="Hypothetical protein (hspc210)"/>
    <property type="match status" value="1"/>
</dbReference>
<dbReference type="AlphaFoldDB" id="A0A167DKP9"/>
<dbReference type="EMBL" id="CP014501">
    <property type="protein sequence ID" value="ANB13020.1"/>
    <property type="molecule type" value="Genomic_DNA"/>
</dbReference>
<dbReference type="GeneID" id="30033084"/>
<keyword evidence="3" id="KW-1185">Reference proteome</keyword>
<sequence>MSLVSNEYDTLIAEYGKFLESVKIEESTVEIVTKEQGKLHVHLTKQGWTILTSTIEHVRQNDIFETSEALLMTASPTFSRLWNEKLFDRLNQLQQDGDS</sequence>
<dbReference type="OrthoDB" id="5804279at2759"/>
<dbReference type="RefSeq" id="XP_018735497.1">
    <property type="nucleotide sequence ID" value="XM_018878165.1"/>
</dbReference>
<evidence type="ECO:0000259" key="1">
    <source>
        <dbReference type="Pfam" id="PF05303"/>
    </source>
</evidence>
<name>A0A167DKP9_9ASCO</name>
<dbReference type="KEGG" id="slb:AWJ20_1298"/>
<dbReference type="Proteomes" id="UP000189580">
    <property type="component" value="Chromosome a"/>
</dbReference>
<feature type="domain" description="GSKIP" evidence="1">
    <location>
        <begin position="27"/>
        <end position="93"/>
    </location>
</feature>
<accession>A0A167DKP9</accession>
<evidence type="ECO:0000313" key="3">
    <source>
        <dbReference type="Proteomes" id="UP000189580"/>
    </source>
</evidence>
<dbReference type="InterPro" id="IPR023231">
    <property type="entry name" value="GSKIP_dom_sf"/>
</dbReference>
<protein>
    <recommendedName>
        <fullName evidence="1">GSKIP domain-containing protein</fullName>
    </recommendedName>
</protein>
<organism evidence="2 3">
    <name type="scientific">Sugiyamaella lignohabitans</name>
    <dbReference type="NCBI Taxonomy" id="796027"/>
    <lineage>
        <taxon>Eukaryota</taxon>
        <taxon>Fungi</taxon>
        <taxon>Dikarya</taxon>
        <taxon>Ascomycota</taxon>
        <taxon>Saccharomycotina</taxon>
        <taxon>Dipodascomycetes</taxon>
        <taxon>Dipodascales</taxon>
        <taxon>Trichomonascaceae</taxon>
        <taxon>Sugiyamaella</taxon>
    </lineage>
</organism>